<organism evidence="9 10">
    <name type="scientific">Candidatus Geothrix odensensis</name>
    <dbReference type="NCBI Taxonomy" id="2954440"/>
    <lineage>
        <taxon>Bacteria</taxon>
        <taxon>Pseudomonadati</taxon>
        <taxon>Acidobacteriota</taxon>
        <taxon>Holophagae</taxon>
        <taxon>Holophagales</taxon>
        <taxon>Holophagaceae</taxon>
        <taxon>Geothrix</taxon>
    </lineage>
</organism>
<dbReference type="PANTHER" id="PTHR30472:SF25">
    <property type="entry name" value="ABC TRANSPORTER PERMEASE PROTEIN MJ0876-RELATED"/>
    <property type="match status" value="1"/>
</dbReference>
<feature type="transmembrane region" description="Helical" evidence="8">
    <location>
        <begin position="240"/>
        <end position="268"/>
    </location>
</feature>
<evidence type="ECO:0000256" key="6">
    <source>
        <dbReference type="ARBA" id="ARBA00022989"/>
    </source>
</evidence>
<dbReference type="EMBL" id="JADKCH010000003">
    <property type="protein sequence ID" value="MBK8572053.1"/>
    <property type="molecule type" value="Genomic_DNA"/>
</dbReference>
<evidence type="ECO:0000256" key="5">
    <source>
        <dbReference type="ARBA" id="ARBA00022692"/>
    </source>
</evidence>
<dbReference type="CDD" id="cd06550">
    <property type="entry name" value="TM_ABC_iron-siderophores_like"/>
    <property type="match status" value="1"/>
</dbReference>
<protein>
    <submittedName>
        <fullName evidence="9">Iron ABC transporter permease</fullName>
    </submittedName>
</protein>
<dbReference type="FunFam" id="1.10.3470.10:FF:000001">
    <property type="entry name" value="Vitamin B12 ABC transporter permease BtuC"/>
    <property type="match status" value="1"/>
</dbReference>
<evidence type="ECO:0000256" key="8">
    <source>
        <dbReference type="SAM" id="Phobius"/>
    </source>
</evidence>
<dbReference type="AlphaFoldDB" id="A0A936F0T3"/>
<evidence type="ECO:0000256" key="3">
    <source>
        <dbReference type="ARBA" id="ARBA00022448"/>
    </source>
</evidence>
<dbReference type="PANTHER" id="PTHR30472">
    <property type="entry name" value="FERRIC ENTEROBACTIN TRANSPORT SYSTEM PERMEASE PROTEIN"/>
    <property type="match status" value="1"/>
</dbReference>
<comment type="caution">
    <text evidence="9">The sequence shown here is derived from an EMBL/GenBank/DDBJ whole genome shotgun (WGS) entry which is preliminary data.</text>
</comment>
<feature type="transmembrane region" description="Helical" evidence="8">
    <location>
        <begin position="306"/>
        <end position="324"/>
    </location>
</feature>
<dbReference type="GO" id="GO:0022857">
    <property type="term" value="F:transmembrane transporter activity"/>
    <property type="evidence" value="ECO:0007669"/>
    <property type="project" value="InterPro"/>
</dbReference>
<dbReference type="Pfam" id="PF01032">
    <property type="entry name" value="FecCD"/>
    <property type="match status" value="1"/>
</dbReference>
<comment type="similarity">
    <text evidence="2">Belongs to the binding-protein-dependent transport system permease family. FecCD subfamily.</text>
</comment>
<evidence type="ECO:0000256" key="4">
    <source>
        <dbReference type="ARBA" id="ARBA00022475"/>
    </source>
</evidence>
<feature type="transmembrane region" description="Helical" evidence="8">
    <location>
        <begin position="147"/>
        <end position="166"/>
    </location>
</feature>
<keyword evidence="4" id="KW-1003">Cell membrane</keyword>
<keyword evidence="7 8" id="KW-0472">Membrane</keyword>
<evidence type="ECO:0000256" key="2">
    <source>
        <dbReference type="ARBA" id="ARBA00007935"/>
    </source>
</evidence>
<dbReference type="SUPFAM" id="SSF81345">
    <property type="entry name" value="ABC transporter involved in vitamin B12 uptake, BtuC"/>
    <property type="match status" value="1"/>
</dbReference>
<feature type="transmembrane region" description="Helical" evidence="8">
    <location>
        <begin position="87"/>
        <end position="111"/>
    </location>
</feature>
<dbReference type="InterPro" id="IPR000522">
    <property type="entry name" value="ABC_transptr_permease_BtuC"/>
</dbReference>
<feature type="transmembrane region" description="Helical" evidence="8">
    <location>
        <begin position="117"/>
        <end position="138"/>
    </location>
</feature>
<accession>A0A936F0T3</accession>
<keyword evidence="3" id="KW-0813">Transport</keyword>
<proteinExistence type="inferred from homology"/>
<comment type="subcellular location">
    <subcellularLocation>
        <location evidence="1">Cell membrane</location>
        <topology evidence="1">Multi-pass membrane protein</topology>
    </subcellularLocation>
</comment>
<dbReference type="GO" id="GO:0005886">
    <property type="term" value="C:plasma membrane"/>
    <property type="evidence" value="ECO:0007669"/>
    <property type="project" value="UniProtKB-SubCell"/>
</dbReference>
<feature type="transmembrane region" description="Helical" evidence="8">
    <location>
        <begin position="194"/>
        <end position="212"/>
    </location>
</feature>
<keyword evidence="5 8" id="KW-0812">Transmembrane</keyword>
<dbReference type="Proteomes" id="UP000709959">
    <property type="component" value="Unassembled WGS sequence"/>
</dbReference>
<name>A0A936F0T3_9BACT</name>
<keyword evidence="6 8" id="KW-1133">Transmembrane helix</keyword>
<evidence type="ECO:0000256" key="1">
    <source>
        <dbReference type="ARBA" id="ARBA00004651"/>
    </source>
</evidence>
<evidence type="ECO:0000313" key="9">
    <source>
        <dbReference type="EMBL" id="MBK8572053.1"/>
    </source>
</evidence>
<feature type="transmembrane region" description="Helical" evidence="8">
    <location>
        <begin position="56"/>
        <end position="75"/>
    </location>
</feature>
<dbReference type="Gene3D" id="1.10.3470.10">
    <property type="entry name" value="ABC transporter involved in vitamin B12 uptake, BtuC"/>
    <property type="match status" value="1"/>
</dbReference>
<sequence>MKPRLAVPLLLALLALTFLASLAFGELRLSFAQVLGALTNGTDEVARTVVRDFRLPRALVGLAVGAALGASGVVMQAFFRNPLASPGLLGVSSGGALGAVAVLATGPLFGFAAATMWALPLASVVGAFAATGMVLMLAQRGAGTERLLLSGVALNALLGAGTSFLLTTTAGHFEVNAQILFWLMGGLESRSWEHVWMGVPAILVACLLLLPLGRAMDLLSLGEQSAQSLGVDVRRLRRQLIVLSTILTALATAVAGIVGFVGLVVPHILRLAFGPDHRRLLPYSMLGGAIFLLACDLVTRTFPLGLRLGVVTALIGGPFFLWLLRRPR</sequence>
<gene>
    <name evidence="9" type="ORF">IPN91_05270</name>
</gene>
<reference evidence="9 10" key="1">
    <citation type="submission" date="2020-10" db="EMBL/GenBank/DDBJ databases">
        <title>Connecting structure to function with the recovery of over 1000 high-quality activated sludge metagenome-assembled genomes encoding full-length rRNA genes using long-read sequencing.</title>
        <authorList>
            <person name="Singleton C.M."/>
            <person name="Petriglieri F."/>
            <person name="Kristensen J.M."/>
            <person name="Kirkegaard R.H."/>
            <person name="Michaelsen T.Y."/>
            <person name="Andersen M.H."/>
            <person name="Karst S.M."/>
            <person name="Dueholm M.S."/>
            <person name="Nielsen P.H."/>
            <person name="Albertsen M."/>
        </authorList>
    </citation>
    <scope>NUCLEOTIDE SEQUENCE [LARGE SCALE GENOMIC DNA]</scope>
    <source>
        <strain evidence="9">OdNE_18-Q3-R46-58_MAXAC.008</strain>
    </source>
</reference>
<evidence type="ECO:0000313" key="10">
    <source>
        <dbReference type="Proteomes" id="UP000709959"/>
    </source>
</evidence>
<dbReference type="InterPro" id="IPR037294">
    <property type="entry name" value="ABC_BtuC-like"/>
</dbReference>
<evidence type="ECO:0000256" key="7">
    <source>
        <dbReference type="ARBA" id="ARBA00023136"/>
    </source>
</evidence>
<dbReference type="GO" id="GO:0033214">
    <property type="term" value="P:siderophore-iron import into cell"/>
    <property type="evidence" value="ECO:0007669"/>
    <property type="project" value="TreeGrafter"/>
</dbReference>